<reference evidence="3 4" key="1">
    <citation type="journal article" date="2019" name="Int. J. Syst. Evol. Microbiol.">
        <title>The Global Catalogue of Microorganisms (GCM) 10K type strain sequencing project: providing services to taxonomists for standard genome sequencing and annotation.</title>
        <authorList>
            <consortium name="The Broad Institute Genomics Platform"/>
            <consortium name="The Broad Institute Genome Sequencing Center for Infectious Disease"/>
            <person name="Wu L."/>
            <person name="Ma J."/>
        </authorList>
    </citation>
    <scope>NUCLEOTIDE SEQUENCE [LARGE SCALE GENOMIC DNA]</scope>
    <source>
        <strain evidence="3 4">JCM 16014</strain>
    </source>
</reference>
<comment type="caution">
    <text evidence="3">The sequence shown here is derived from an EMBL/GenBank/DDBJ whole genome shotgun (WGS) entry which is preliminary data.</text>
</comment>
<accession>A0ABN2VBM5</accession>
<dbReference type="EMBL" id="BAAAQN010000071">
    <property type="protein sequence ID" value="GAA2058403.1"/>
    <property type="molecule type" value="Genomic_DNA"/>
</dbReference>
<feature type="transmembrane region" description="Helical" evidence="2">
    <location>
        <begin position="387"/>
        <end position="409"/>
    </location>
</feature>
<keyword evidence="2" id="KW-1133">Transmembrane helix</keyword>
<name>A0ABN2VBM5_9ACTN</name>
<proteinExistence type="predicted"/>
<feature type="region of interest" description="Disordered" evidence="1">
    <location>
        <begin position="74"/>
        <end position="212"/>
    </location>
</feature>
<gene>
    <name evidence="3" type="ORF">GCM10009839_80240</name>
</gene>
<feature type="transmembrane region" description="Helical" evidence="2">
    <location>
        <begin position="318"/>
        <end position="340"/>
    </location>
</feature>
<evidence type="ECO:0000256" key="1">
    <source>
        <dbReference type="SAM" id="MobiDB-lite"/>
    </source>
</evidence>
<evidence type="ECO:0000256" key="2">
    <source>
        <dbReference type="SAM" id="Phobius"/>
    </source>
</evidence>
<feature type="compositionally biased region" description="Pro residues" evidence="1">
    <location>
        <begin position="297"/>
        <end position="308"/>
    </location>
</feature>
<feature type="region of interest" description="Disordered" evidence="1">
    <location>
        <begin position="1"/>
        <end position="30"/>
    </location>
</feature>
<evidence type="ECO:0000313" key="4">
    <source>
        <dbReference type="Proteomes" id="UP001500751"/>
    </source>
</evidence>
<feature type="region of interest" description="Disordered" evidence="1">
    <location>
        <begin position="274"/>
        <end position="310"/>
    </location>
</feature>
<protein>
    <submittedName>
        <fullName evidence="3">Uncharacterized protein</fullName>
    </submittedName>
</protein>
<organism evidence="3 4">
    <name type="scientific">Catenulispora yoronensis</name>
    <dbReference type="NCBI Taxonomy" id="450799"/>
    <lineage>
        <taxon>Bacteria</taxon>
        <taxon>Bacillati</taxon>
        <taxon>Actinomycetota</taxon>
        <taxon>Actinomycetes</taxon>
        <taxon>Catenulisporales</taxon>
        <taxon>Catenulisporaceae</taxon>
        <taxon>Catenulispora</taxon>
    </lineage>
</organism>
<keyword evidence="2" id="KW-0472">Membrane</keyword>
<keyword evidence="4" id="KW-1185">Reference proteome</keyword>
<feature type="compositionally biased region" description="Low complexity" evidence="1">
    <location>
        <begin position="132"/>
        <end position="160"/>
    </location>
</feature>
<feature type="transmembrane region" description="Helical" evidence="2">
    <location>
        <begin position="361"/>
        <end position="381"/>
    </location>
</feature>
<dbReference type="Proteomes" id="UP001500751">
    <property type="component" value="Unassembled WGS sequence"/>
</dbReference>
<feature type="compositionally biased region" description="Acidic residues" evidence="1">
    <location>
        <begin position="94"/>
        <end position="110"/>
    </location>
</feature>
<evidence type="ECO:0000313" key="3">
    <source>
        <dbReference type="EMBL" id="GAA2058403.1"/>
    </source>
</evidence>
<sequence>MANPEMAGAQETTLGAVPPQGARTEPAAEVGVEVEVEVEVEAQVTAAVAEEAESASTAVAAETAEIQGAVLAALEARDSADGEPEAGDSGTPEAADDVIDGDLAADESDVSDSVIDSDAASDSVSESEDSAASDLALDSTVAADSAAASDSVVDSAISADAEPDSPTAGDSTAAGDSSATSDSVADSDSAADSVEASDSASASEASVASDLALDSTDSAPALAADSVEAGDSAPATNPADVSAATAVLGLSESLELSDSDTSEAEPSDWSEFFRAPESQQPPQVTPQTTPQRTVAAPQPPRRPAPTAPAVPESGSLSVLGRVFLADVGIAFFALIALVVIEVQRMGEAGMSLRRQAYVEDLAVLFVVAVVFGFITFVLTRLGHAKVAIVQGLVTALVLGVAITSAATGYPKPVTVEQDQ</sequence>
<feature type="compositionally biased region" description="Low complexity" evidence="1">
    <location>
        <begin position="111"/>
        <end position="124"/>
    </location>
</feature>
<feature type="compositionally biased region" description="Low complexity" evidence="1">
    <location>
        <begin position="168"/>
        <end position="212"/>
    </location>
</feature>
<keyword evidence="2" id="KW-0812">Transmembrane</keyword>
<feature type="compositionally biased region" description="Low complexity" evidence="1">
    <location>
        <begin position="280"/>
        <end position="296"/>
    </location>
</feature>